<gene>
    <name evidence="6" type="ORF">BGW36DRAFT_297396</name>
</gene>
<accession>A0AAD4PXP0</accession>
<dbReference type="GO" id="GO:0016929">
    <property type="term" value="F:deSUMOylase activity"/>
    <property type="evidence" value="ECO:0007669"/>
    <property type="project" value="TreeGrafter"/>
</dbReference>
<dbReference type="Proteomes" id="UP001201262">
    <property type="component" value="Unassembled WGS sequence"/>
</dbReference>
<dbReference type="EMBL" id="JAJTJA010000007">
    <property type="protein sequence ID" value="KAH8696604.1"/>
    <property type="molecule type" value="Genomic_DNA"/>
</dbReference>
<dbReference type="PANTHER" id="PTHR12606:SF141">
    <property type="entry name" value="GH15225P-RELATED"/>
    <property type="match status" value="1"/>
</dbReference>
<keyword evidence="3" id="KW-0378">Hydrolase</keyword>
<dbReference type="GO" id="GO:0005634">
    <property type="term" value="C:nucleus"/>
    <property type="evidence" value="ECO:0007669"/>
    <property type="project" value="TreeGrafter"/>
</dbReference>
<dbReference type="GeneID" id="70241641"/>
<feature type="domain" description="Ubiquitin-like protease family profile" evidence="5">
    <location>
        <begin position="8"/>
        <end position="186"/>
    </location>
</feature>
<dbReference type="Gene3D" id="3.40.395.10">
    <property type="entry name" value="Adenoviral Proteinase, Chain A"/>
    <property type="match status" value="1"/>
</dbReference>
<name>A0AAD4PXP0_9EURO</name>
<dbReference type="InterPro" id="IPR003653">
    <property type="entry name" value="Peptidase_C48_C"/>
</dbReference>
<dbReference type="Pfam" id="PF02902">
    <property type="entry name" value="Peptidase_C48"/>
    <property type="match status" value="1"/>
</dbReference>
<evidence type="ECO:0000259" key="5">
    <source>
        <dbReference type="PROSITE" id="PS50600"/>
    </source>
</evidence>
<keyword evidence="2" id="KW-0645">Protease</keyword>
<evidence type="ECO:0000256" key="4">
    <source>
        <dbReference type="ARBA" id="ARBA00022807"/>
    </source>
</evidence>
<proteinExistence type="inferred from homology"/>
<evidence type="ECO:0000313" key="6">
    <source>
        <dbReference type="EMBL" id="KAH8696604.1"/>
    </source>
</evidence>
<protein>
    <recommendedName>
        <fullName evidence="5">Ubiquitin-like protease family profile domain-containing protein</fullName>
    </recommendedName>
</protein>
<comment type="caution">
    <text evidence="6">The sequence shown here is derived from an EMBL/GenBank/DDBJ whole genome shotgun (WGS) entry which is preliminary data.</text>
</comment>
<dbReference type="SUPFAM" id="SSF54001">
    <property type="entry name" value="Cysteine proteinases"/>
    <property type="match status" value="1"/>
</dbReference>
<dbReference type="GO" id="GO:0016926">
    <property type="term" value="P:protein desumoylation"/>
    <property type="evidence" value="ECO:0007669"/>
    <property type="project" value="TreeGrafter"/>
</dbReference>
<dbReference type="PANTHER" id="PTHR12606">
    <property type="entry name" value="SENTRIN/SUMO-SPECIFIC PROTEASE"/>
    <property type="match status" value="1"/>
</dbReference>
<comment type="similarity">
    <text evidence="1">Belongs to the peptidase C48 family.</text>
</comment>
<evidence type="ECO:0000256" key="1">
    <source>
        <dbReference type="ARBA" id="ARBA00005234"/>
    </source>
</evidence>
<dbReference type="RefSeq" id="XP_046071540.1">
    <property type="nucleotide sequence ID" value="XM_046211354.1"/>
</dbReference>
<dbReference type="GO" id="GO:0006508">
    <property type="term" value="P:proteolysis"/>
    <property type="evidence" value="ECO:0007669"/>
    <property type="project" value="UniProtKB-KW"/>
</dbReference>
<dbReference type="PROSITE" id="PS50600">
    <property type="entry name" value="ULP_PROTEASE"/>
    <property type="match status" value="1"/>
</dbReference>
<organism evidence="6 7">
    <name type="scientific">Talaromyces proteolyticus</name>
    <dbReference type="NCBI Taxonomy" id="1131652"/>
    <lineage>
        <taxon>Eukaryota</taxon>
        <taxon>Fungi</taxon>
        <taxon>Dikarya</taxon>
        <taxon>Ascomycota</taxon>
        <taxon>Pezizomycotina</taxon>
        <taxon>Eurotiomycetes</taxon>
        <taxon>Eurotiomycetidae</taxon>
        <taxon>Eurotiales</taxon>
        <taxon>Trichocomaceae</taxon>
        <taxon>Talaromyces</taxon>
        <taxon>Talaromyces sect. Bacilispori</taxon>
    </lineage>
</organism>
<sequence>MSAPANRVLASTSEGAELTPQKLRTCYQDLAWLNDEVINGHLALTVDYLRAKASNQGRGAVPKYYNFNSFFYTKLREGGYQAVSRWARRAKIHGEALLSVQTLFIPVHQSSHWTLLVVSPANRTIEYFDSLGSRASIFANNVKDWLRGELGELYDEDEWTVLRTQSPQQNNGSDCGVFLLTTAKAVALGLEPTVYGPRDVPLLRRKIVAELLCGGFEGDLNPVGGTGETRL</sequence>
<dbReference type="InterPro" id="IPR038765">
    <property type="entry name" value="Papain-like_cys_pep_sf"/>
</dbReference>
<evidence type="ECO:0000256" key="2">
    <source>
        <dbReference type="ARBA" id="ARBA00022670"/>
    </source>
</evidence>
<reference evidence="6" key="1">
    <citation type="submission" date="2021-12" db="EMBL/GenBank/DDBJ databases">
        <title>Convergent genome expansion in fungi linked to evolution of root-endophyte symbiosis.</title>
        <authorList>
            <consortium name="DOE Joint Genome Institute"/>
            <person name="Ke Y.-H."/>
            <person name="Bonito G."/>
            <person name="Liao H.-L."/>
            <person name="Looney B."/>
            <person name="Rojas-Flechas A."/>
            <person name="Nash J."/>
            <person name="Hameed K."/>
            <person name="Schadt C."/>
            <person name="Martin F."/>
            <person name="Crous P.W."/>
            <person name="Miettinen O."/>
            <person name="Magnuson J.K."/>
            <person name="Labbe J."/>
            <person name="Jacobson D."/>
            <person name="Doktycz M.J."/>
            <person name="Veneault-Fourrey C."/>
            <person name="Kuo A."/>
            <person name="Mondo S."/>
            <person name="Calhoun S."/>
            <person name="Riley R."/>
            <person name="Ohm R."/>
            <person name="LaButti K."/>
            <person name="Andreopoulos B."/>
            <person name="Pangilinan J."/>
            <person name="Nolan M."/>
            <person name="Tritt A."/>
            <person name="Clum A."/>
            <person name="Lipzen A."/>
            <person name="Daum C."/>
            <person name="Barry K."/>
            <person name="Grigoriev I.V."/>
            <person name="Vilgalys R."/>
        </authorList>
    </citation>
    <scope>NUCLEOTIDE SEQUENCE</scope>
    <source>
        <strain evidence="6">PMI_201</strain>
    </source>
</reference>
<dbReference type="AlphaFoldDB" id="A0AAD4PXP0"/>
<keyword evidence="7" id="KW-1185">Reference proteome</keyword>
<keyword evidence="4" id="KW-0788">Thiol protease</keyword>
<evidence type="ECO:0000313" key="7">
    <source>
        <dbReference type="Proteomes" id="UP001201262"/>
    </source>
</evidence>
<evidence type="ECO:0000256" key="3">
    <source>
        <dbReference type="ARBA" id="ARBA00022801"/>
    </source>
</evidence>